<evidence type="ECO:0000256" key="1">
    <source>
        <dbReference type="ARBA" id="ARBA00004429"/>
    </source>
</evidence>
<dbReference type="GO" id="GO:0005886">
    <property type="term" value="C:plasma membrane"/>
    <property type="evidence" value="ECO:0007669"/>
    <property type="project" value="UniProtKB-SubCell"/>
</dbReference>
<name>A0A3S5DMA0_SALET</name>
<dbReference type="EMBL" id="LR134190">
    <property type="protein sequence ID" value="VEB52171.1"/>
    <property type="molecule type" value="Genomic_DNA"/>
</dbReference>
<feature type="transmembrane region" description="Helical" evidence="4">
    <location>
        <begin position="32"/>
        <end position="53"/>
    </location>
</feature>
<gene>
    <name evidence="5" type="ORF">NCTC6754_01922</name>
</gene>
<keyword evidence="2" id="KW-1003">Cell membrane</keyword>
<dbReference type="AlphaFoldDB" id="A0A3S5DMA0"/>
<feature type="transmembrane region" description="Helical" evidence="4">
    <location>
        <begin position="9"/>
        <end position="26"/>
    </location>
</feature>
<dbReference type="PANTHER" id="PTHR43702:SF11">
    <property type="entry name" value="L-FUCOSE-PROTON SYMPORTER"/>
    <property type="match status" value="1"/>
</dbReference>
<dbReference type="PANTHER" id="PTHR43702">
    <property type="entry name" value="L-FUCOSE-PROTON SYMPORTER"/>
    <property type="match status" value="1"/>
</dbReference>
<evidence type="ECO:0000313" key="6">
    <source>
        <dbReference type="Proteomes" id="UP000269208"/>
    </source>
</evidence>
<keyword evidence="4" id="KW-0472">Membrane</keyword>
<comment type="subcellular location">
    <subcellularLocation>
        <location evidence="1">Cell inner membrane</location>
        <topology evidence="1">Multi-pass membrane protein</topology>
    </subcellularLocation>
</comment>
<keyword evidence="4" id="KW-0812">Transmembrane</keyword>
<protein>
    <submittedName>
        <fullName evidence="5">Sugar:proton symporter</fullName>
    </submittedName>
</protein>
<reference evidence="5 6" key="1">
    <citation type="submission" date="2018-12" db="EMBL/GenBank/DDBJ databases">
        <authorList>
            <consortium name="Pathogen Informatics"/>
        </authorList>
    </citation>
    <scope>NUCLEOTIDE SEQUENCE [LARGE SCALE GENOMIC DNA]</scope>
    <source>
        <strain evidence="5 6">NCTC6754</strain>
    </source>
</reference>
<evidence type="ECO:0000256" key="4">
    <source>
        <dbReference type="SAM" id="Phobius"/>
    </source>
</evidence>
<keyword evidence="4" id="KW-1133">Transmembrane helix</keyword>
<dbReference type="Gene3D" id="1.20.1250.20">
    <property type="entry name" value="MFS general substrate transporter like domains"/>
    <property type="match status" value="1"/>
</dbReference>
<evidence type="ECO:0000256" key="2">
    <source>
        <dbReference type="ARBA" id="ARBA00022475"/>
    </source>
</evidence>
<evidence type="ECO:0000313" key="5">
    <source>
        <dbReference type="EMBL" id="VEB52171.1"/>
    </source>
</evidence>
<sequence>MTRFNPEKVLILYSVIGALFLAYVALAPSFSAVYVAVLVSVLFGPCWATIYAGTLDTVDNEHTEMAGAVIVMAIVGARRWFPRFRATWRTCSTRYSSHSWFPCCALFTLAFTSGAKAKCAATWLKSQRPEESNHDNTYYIMAGSFLASSRVSCWKMTILRLRRFVTPAAWKD</sequence>
<dbReference type="Proteomes" id="UP000269208">
    <property type="component" value="Chromosome"/>
</dbReference>
<feature type="transmembrane region" description="Helical" evidence="4">
    <location>
        <begin position="65"/>
        <end position="81"/>
    </location>
</feature>
<proteinExistence type="predicted"/>
<dbReference type="InterPro" id="IPR036259">
    <property type="entry name" value="MFS_trans_sf"/>
</dbReference>
<keyword evidence="3" id="KW-0997">Cell inner membrane</keyword>
<evidence type="ECO:0000256" key="3">
    <source>
        <dbReference type="ARBA" id="ARBA00022519"/>
    </source>
</evidence>
<dbReference type="InterPro" id="IPR050375">
    <property type="entry name" value="MFS_TsgA-like"/>
</dbReference>
<accession>A0A3S5DMA0</accession>
<organism evidence="5 6">
    <name type="scientific">Salmonella enterica I</name>
    <dbReference type="NCBI Taxonomy" id="59201"/>
    <lineage>
        <taxon>Bacteria</taxon>
        <taxon>Pseudomonadati</taxon>
        <taxon>Pseudomonadota</taxon>
        <taxon>Gammaproteobacteria</taxon>
        <taxon>Enterobacterales</taxon>
        <taxon>Enterobacteriaceae</taxon>
        <taxon>Salmonella</taxon>
    </lineage>
</organism>